<dbReference type="InterPro" id="IPR057207">
    <property type="entry name" value="FBXL15_LRR"/>
</dbReference>
<protein>
    <submittedName>
        <fullName evidence="4">F-box domain-containing protein</fullName>
    </submittedName>
</protein>
<dbReference type="SUPFAM" id="SSF52047">
    <property type="entry name" value="RNI-like"/>
    <property type="match status" value="1"/>
</dbReference>
<accession>A0A1I7Y9R2</accession>
<evidence type="ECO:0000259" key="2">
    <source>
        <dbReference type="Pfam" id="PF25372"/>
    </source>
</evidence>
<keyword evidence="3" id="KW-1185">Reference proteome</keyword>
<proteinExistence type="predicted"/>
<evidence type="ECO:0000256" key="1">
    <source>
        <dbReference type="ARBA" id="ARBA00022786"/>
    </source>
</evidence>
<keyword evidence="1" id="KW-0833">Ubl conjugation pathway</keyword>
<dbReference type="InterPro" id="IPR050648">
    <property type="entry name" value="F-box_LRR-repeat"/>
</dbReference>
<dbReference type="InterPro" id="IPR032675">
    <property type="entry name" value="LRR_dom_sf"/>
</dbReference>
<dbReference type="AlphaFoldDB" id="A0A1I7Y9R2"/>
<dbReference type="GO" id="GO:0005737">
    <property type="term" value="C:cytoplasm"/>
    <property type="evidence" value="ECO:0007669"/>
    <property type="project" value="TreeGrafter"/>
</dbReference>
<evidence type="ECO:0000313" key="3">
    <source>
        <dbReference type="Proteomes" id="UP000095287"/>
    </source>
</evidence>
<dbReference type="InterPro" id="IPR006553">
    <property type="entry name" value="Leu-rich_rpt_Cys-con_subtyp"/>
</dbReference>
<name>A0A1I7Y9R2_9BILA</name>
<dbReference type="Pfam" id="PF25372">
    <property type="entry name" value="DUF7885"/>
    <property type="match status" value="1"/>
</dbReference>
<dbReference type="Gene3D" id="3.80.10.10">
    <property type="entry name" value="Ribonuclease Inhibitor"/>
    <property type="match status" value="2"/>
</dbReference>
<organism evidence="3 4">
    <name type="scientific">Steinernema glaseri</name>
    <dbReference type="NCBI Taxonomy" id="37863"/>
    <lineage>
        <taxon>Eukaryota</taxon>
        <taxon>Metazoa</taxon>
        <taxon>Ecdysozoa</taxon>
        <taxon>Nematoda</taxon>
        <taxon>Chromadorea</taxon>
        <taxon>Rhabditida</taxon>
        <taxon>Tylenchina</taxon>
        <taxon>Panagrolaimomorpha</taxon>
        <taxon>Strongyloidoidea</taxon>
        <taxon>Steinernematidae</taxon>
        <taxon>Steinernema</taxon>
    </lineage>
</organism>
<dbReference type="PANTHER" id="PTHR13382">
    <property type="entry name" value="MITOCHONDRIAL ATP SYNTHASE COUPLING FACTOR B"/>
    <property type="match status" value="1"/>
</dbReference>
<dbReference type="SMART" id="SM00367">
    <property type="entry name" value="LRR_CC"/>
    <property type="match status" value="4"/>
</dbReference>
<sequence>MPRFGTNLSRLYFYLSDDLDDDILMALTEFNKNLEQISIIECPKVTDRGIQAVTDGQRKLKKLVLRLMPNLTSQALINVKADHLISVDLSCCSKITSDGIFHLVFANPTIRCLYLNHCRGLGDQALYDVAHCLGENLNVLEVDYLRNLEDPINTICNLSQHCPNIRQLSLIKMFNFEKEDAEVPSALRISGVNLKDVDLCGNYFFQLPLLPQTIHTIRLSVCGDEDVNDLINRLGEQPHLASIHLHISCLEDNNCKTSQVTQK</sequence>
<evidence type="ECO:0000313" key="4">
    <source>
        <dbReference type="WBParaSite" id="L893_g14165.t1"/>
    </source>
</evidence>
<dbReference type="Proteomes" id="UP000095287">
    <property type="component" value="Unplaced"/>
</dbReference>
<reference evidence="4" key="1">
    <citation type="submission" date="2016-11" db="UniProtKB">
        <authorList>
            <consortium name="WormBaseParasite"/>
        </authorList>
    </citation>
    <scope>IDENTIFICATION</scope>
</reference>
<feature type="domain" description="F-box/LRR-repeat protein 15-like leucin rich repeat" evidence="2">
    <location>
        <begin position="24"/>
        <end position="131"/>
    </location>
</feature>
<dbReference type="WBParaSite" id="L893_g14165.t1">
    <property type="protein sequence ID" value="L893_g14165.t1"/>
    <property type="gene ID" value="L893_g14165"/>
</dbReference>